<dbReference type="PROSITE" id="PS50893">
    <property type="entry name" value="ABC_TRANSPORTER_2"/>
    <property type="match status" value="1"/>
</dbReference>
<dbReference type="GO" id="GO:0015658">
    <property type="term" value="F:branched-chain amino acid transmembrane transporter activity"/>
    <property type="evidence" value="ECO:0007669"/>
    <property type="project" value="TreeGrafter"/>
</dbReference>
<evidence type="ECO:0000256" key="4">
    <source>
        <dbReference type="ARBA" id="ARBA00022840"/>
    </source>
</evidence>
<dbReference type="InterPro" id="IPR017871">
    <property type="entry name" value="ABC_transporter-like_CS"/>
</dbReference>
<keyword evidence="4" id="KW-0067">ATP-binding</keyword>
<dbReference type="Gene3D" id="3.40.50.300">
    <property type="entry name" value="P-loop containing nucleotide triphosphate hydrolases"/>
    <property type="match status" value="1"/>
</dbReference>
<sequence>MPLLDVQGLVAGYAGARIVTGLDLAIEPGEVVALLGRNGAGKSTAVAAITGTLPAMAGSIAIGGADVTKAAPSRRFQLGMRTVRQDQPILRDLTVAENLRLVGASKEDAAEGFPFLAERSSQRAGTLSGGEQKMLAVARAAANPGLLWILDEPSEGLQPKNVDRCAQLIREAAARGVGVLLVEQHIGMALNVADRWLVMETGAVIDHGEVSATTHETVSRRLAV</sequence>
<evidence type="ECO:0000259" key="6">
    <source>
        <dbReference type="PROSITE" id="PS50893"/>
    </source>
</evidence>
<name>A0A6J6DAC9_9ZZZZ</name>
<evidence type="ECO:0000256" key="2">
    <source>
        <dbReference type="ARBA" id="ARBA00022448"/>
    </source>
</evidence>
<proteinExistence type="inferred from homology"/>
<dbReference type="InterPro" id="IPR052156">
    <property type="entry name" value="BCAA_Transport_ATP-bd_LivF"/>
</dbReference>
<dbReference type="GO" id="GO:0016887">
    <property type="term" value="F:ATP hydrolysis activity"/>
    <property type="evidence" value="ECO:0007669"/>
    <property type="project" value="InterPro"/>
</dbReference>
<evidence type="ECO:0000256" key="1">
    <source>
        <dbReference type="ARBA" id="ARBA00005417"/>
    </source>
</evidence>
<evidence type="ECO:0000256" key="3">
    <source>
        <dbReference type="ARBA" id="ARBA00022741"/>
    </source>
</evidence>
<dbReference type="PANTHER" id="PTHR43820:SF2">
    <property type="entry name" value="ABC TRANSPORTER ATP-BINDING PROTEIN"/>
    <property type="match status" value="1"/>
</dbReference>
<gene>
    <name evidence="7" type="ORF">UFOPK1591_00683</name>
</gene>
<keyword evidence="2" id="KW-0813">Transport</keyword>
<organism evidence="7">
    <name type="scientific">freshwater metagenome</name>
    <dbReference type="NCBI Taxonomy" id="449393"/>
    <lineage>
        <taxon>unclassified sequences</taxon>
        <taxon>metagenomes</taxon>
        <taxon>ecological metagenomes</taxon>
    </lineage>
</organism>
<reference evidence="7" key="1">
    <citation type="submission" date="2020-05" db="EMBL/GenBank/DDBJ databases">
        <authorList>
            <person name="Chiriac C."/>
            <person name="Salcher M."/>
            <person name="Ghai R."/>
            <person name="Kavagutti S V."/>
        </authorList>
    </citation>
    <scope>NUCLEOTIDE SEQUENCE</scope>
</reference>
<keyword evidence="3" id="KW-0547">Nucleotide-binding</keyword>
<keyword evidence="5" id="KW-0029">Amino-acid transport</keyword>
<evidence type="ECO:0000256" key="5">
    <source>
        <dbReference type="ARBA" id="ARBA00022970"/>
    </source>
</evidence>
<dbReference type="GO" id="GO:0005524">
    <property type="term" value="F:ATP binding"/>
    <property type="evidence" value="ECO:0007669"/>
    <property type="project" value="UniProtKB-KW"/>
</dbReference>
<comment type="similarity">
    <text evidence="1">Belongs to the ABC transporter superfamily.</text>
</comment>
<protein>
    <submittedName>
        <fullName evidence="7">Unannotated protein</fullName>
    </submittedName>
</protein>
<dbReference type="InterPro" id="IPR003593">
    <property type="entry name" value="AAA+_ATPase"/>
</dbReference>
<dbReference type="Pfam" id="PF00005">
    <property type="entry name" value="ABC_tran"/>
    <property type="match status" value="1"/>
</dbReference>
<dbReference type="InterPro" id="IPR003439">
    <property type="entry name" value="ABC_transporter-like_ATP-bd"/>
</dbReference>
<dbReference type="PROSITE" id="PS00211">
    <property type="entry name" value="ABC_TRANSPORTER_1"/>
    <property type="match status" value="1"/>
</dbReference>
<dbReference type="PANTHER" id="PTHR43820">
    <property type="entry name" value="HIGH-AFFINITY BRANCHED-CHAIN AMINO ACID TRANSPORT ATP-BINDING PROTEIN LIVF"/>
    <property type="match status" value="1"/>
</dbReference>
<dbReference type="SUPFAM" id="SSF52540">
    <property type="entry name" value="P-loop containing nucleoside triphosphate hydrolases"/>
    <property type="match status" value="1"/>
</dbReference>
<feature type="domain" description="ABC transporter" evidence="6">
    <location>
        <begin position="4"/>
        <end position="224"/>
    </location>
</feature>
<dbReference type="GO" id="GO:0015807">
    <property type="term" value="P:L-amino acid transport"/>
    <property type="evidence" value="ECO:0007669"/>
    <property type="project" value="TreeGrafter"/>
</dbReference>
<dbReference type="SMART" id="SM00382">
    <property type="entry name" value="AAA"/>
    <property type="match status" value="1"/>
</dbReference>
<evidence type="ECO:0000313" key="7">
    <source>
        <dbReference type="EMBL" id="CAB4560205.1"/>
    </source>
</evidence>
<dbReference type="InterPro" id="IPR027417">
    <property type="entry name" value="P-loop_NTPase"/>
</dbReference>
<dbReference type="EMBL" id="CAEZTD010000041">
    <property type="protein sequence ID" value="CAB4560205.1"/>
    <property type="molecule type" value="Genomic_DNA"/>
</dbReference>
<accession>A0A6J6DAC9</accession>
<dbReference type="AlphaFoldDB" id="A0A6J6DAC9"/>